<dbReference type="InterPro" id="IPR036291">
    <property type="entry name" value="NAD(P)-bd_dom_sf"/>
</dbReference>
<dbReference type="Gene3D" id="3.90.180.10">
    <property type="entry name" value="Medium-chain alcohol dehydrogenases, catalytic domain"/>
    <property type="match status" value="1"/>
</dbReference>
<sequence>MRAVVFDQFGAPDVLHVATIDRPEPAADEVLVKVKAVAVNHVDTFIRSGGFRTNLATPHVAGRDLVGTVVAVGEHVQSWQVGDAVWANSLGYDGRMGATAEYVVVPAERAYPLPAGIDPIQLVASVHSAATATIVLQSVMQAQAGQRLLIEGAAGNVGRKLIQLGHQRGLTVVTTSAPRDFERCQALGSTQTVNYAAGFESHFQLADQRFDHIIDTSGKVALATNLGLLKQGGQVTLITAPKTNQFTFPVRQFYTRQQRISGFVISHATQDQLATAAQWLNHAFAAGLLLDDQVSVQPFEAAAACHAQLEQGQDHGQRLVLVPSK</sequence>
<evidence type="ECO:0000313" key="4">
    <source>
        <dbReference type="Proteomes" id="UP001589691"/>
    </source>
</evidence>
<dbReference type="InterPro" id="IPR011032">
    <property type="entry name" value="GroES-like_sf"/>
</dbReference>
<dbReference type="Proteomes" id="UP001589691">
    <property type="component" value="Unassembled WGS sequence"/>
</dbReference>
<dbReference type="RefSeq" id="WP_137642328.1">
    <property type="nucleotide sequence ID" value="NZ_BJEA01000007.1"/>
</dbReference>
<evidence type="ECO:0000256" key="1">
    <source>
        <dbReference type="ARBA" id="ARBA00022857"/>
    </source>
</evidence>
<dbReference type="SUPFAM" id="SSF51735">
    <property type="entry name" value="NAD(P)-binding Rossmann-fold domains"/>
    <property type="match status" value="1"/>
</dbReference>
<dbReference type="InterPro" id="IPR051603">
    <property type="entry name" value="Zinc-ADH_QOR/CCCR"/>
</dbReference>
<keyword evidence="1" id="KW-0521">NADP</keyword>
<evidence type="ECO:0000313" key="3">
    <source>
        <dbReference type="EMBL" id="MFB9768718.1"/>
    </source>
</evidence>
<dbReference type="InterPro" id="IPR020843">
    <property type="entry name" value="ER"/>
</dbReference>
<dbReference type="InterPro" id="IPR013154">
    <property type="entry name" value="ADH-like_N"/>
</dbReference>
<organism evidence="3 4">
    <name type="scientific">Lactiplantibacillus modestisalitolerans</name>
    <dbReference type="NCBI Taxonomy" id="1457219"/>
    <lineage>
        <taxon>Bacteria</taxon>
        <taxon>Bacillati</taxon>
        <taxon>Bacillota</taxon>
        <taxon>Bacilli</taxon>
        <taxon>Lactobacillales</taxon>
        <taxon>Lactobacillaceae</taxon>
        <taxon>Lactiplantibacillus</taxon>
    </lineage>
</organism>
<protein>
    <submittedName>
        <fullName evidence="3">Alcohol dehydrogenase catalytic domain-containing protein</fullName>
    </submittedName>
</protein>
<dbReference type="SMART" id="SM00829">
    <property type="entry name" value="PKS_ER"/>
    <property type="match status" value="1"/>
</dbReference>
<dbReference type="Pfam" id="PF00107">
    <property type="entry name" value="ADH_zinc_N"/>
    <property type="match status" value="1"/>
</dbReference>
<feature type="domain" description="Enoyl reductase (ER)" evidence="2">
    <location>
        <begin position="10"/>
        <end position="320"/>
    </location>
</feature>
<reference evidence="3 4" key="1">
    <citation type="submission" date="2024-09" db="EMBL/GenBank/DDBJ databases">
        <authorList>
            <person name="Sun Q."/>
            <person name="Mori K."/>
        </authorList>
    </citation>
    <scope>NUCLEOTIDE SEQUENCE [LARGE SCALE GENOMIC DNA]</scope>
    <source>
        <strain evidence="3 4">TBRC 4576</strain>
    </source>
</reference>
<keyword evidence="4" id="KW-1185">Reference proteome</keyword>
<dbReference type="Pfam" id="PF08240">
    <property type="entry name" value="ADH_N"/>
    <property type="match status" value="1"/>
</dbReference>
<dbReference type="InterPro" id="IPR013149">
    <property type="entry name" value="ADH-like_C"/>
</dbReference>
<comment type="caution">
    <text evidence="3">The sequence shown here is derived from an EMBL/GenBank/DDBJ whole genome shotgun (WGS) entry which is preliminary data.</text>
</comment>
<evidence type="ECO:0000259" key="2">
    <source>
        <dbReference type="SMART" id="SM00829"/>
    </source>
</evidence>
<name>A0ABV5WSP4_9LACO</name>
<dbReference type="SUPFAM" id="SSF50129">
    <property type="entry name" value="GroES-like"/>
    <property type="match status" value="1"/>
</dbReference>
<accession>A0ABV5WSP4</accession>
<dbReference type="PANTHER" id="PTHR44154:SF1">
    <property type="entry name" value="QUINONE OXIDOREDUCTASE"/>
    <property type="match status" value="1"/>
</dbReference>
<gene>
    <name evidence="3" type="ORF">ACFFLI_02375</name>
</gene>
<dbReference type="PANTHER" id="PTHR44154">
    <property type="entry name" value="QUINONE OXIDOREDUCTASE"/>
    <property type="match status" value="1"/>
</dbReference>
<dbReference type="Gene3D" id="3.40.50.720">
    <property type="entry name" value="NAD(P)-binding Rossmann-like Domain"/>
    <property type="match status" value="1"/>
</dbReference>
<proteinExistence type="predicted"/>
<dbReference type="EMBL" id="JBHLZY010000005">
    <property type="protein sequence ID" value="MFB9768718.1"/>
    <property type="molecule type" value="Genomic_DNA"/>
</dbReference>